<evidence type="ECO:0008006" key="3">
    <source>
        <dbReference type="Google" id="ProtNLM"/>
    </source>
</evidence>
<evidence type="ECO:0000313" key="2">
    <source>
        <dbReference type="EMBL" id="CAE4648665.1"/>
    </source>
</evidence>
<accession>A0A6V2MMW6</accession>
<name>A0A6V2MMW6_9STRA</name>
<organism evidence="1">
    <name type="scientific">Ditylum brightwellii</name>
    <dbReference type="NCBI Taxonomy" id="49249"/>
    <lineage>
        <taxon>Eukaryota</taxon>
        <taxon>Sar</taxon>
        <taxon>Stramenopiles</taxon>
        <taxon>Ochrophyta</taxon>
        <taxon>Bacillariophyta</taxon>
        <taxon>Mediophyceae</taxon>
        <taxon>Lithodesmiophycidae</taxon>
        <taxon>Lithodesmiales</taxon>
        <taxon>Lithodesmiaceae</taxon>
        <taxon>Ditylum</taxon>
    </lineage>
</organism>
<sequence>MFLKSIARDSISKCSGCLDLLYCGFCLSSLQCIEGSNEGPSDGSHCPTWIHGNATACHNAKCTLAAQRVLQQMVVLGAVLLMHASLQVVFEPPCPPPYVQTTTVDGNLIVLGDASLGGGTLQ</sequence>
<proteinExistence type="predicted"/>
<dbReference type="EMBL" id="HBNS01047789">
    <property type="protein sequence ID" value="CAE4648660.1"/>
    <property type="molecule type" value="Transcribed_RNA"/>
</dbReference>
<gene>
    <name evidence="1" type="ORF">DBRI00130_LOCUS36838</name>
    <name evidence="2" type="ORF">DBRI00130_LOCUS36840</name>
</gene>
<reference evidence="1" key="1">
    <citation type="submission" date="2021-01" db="EMBL/GenBank/DDBJ databases">
        <authorList>
            <person name="Corre E."/>
            <person name="Pelletier E."/>
            <person name="Niang G."/>
            <person name="Scheremetjew M."/>
            <person name="Finn R."/>
            <person name="Kale V."/>
            <person name="Holt S."/>
            <person name="Cochrane G."/>
            <person name="Meng A."/>
            <person name="Brown T."/>
            <person name="Cohen L."/>
        </authorList>
    </citation>
    <scope>NUCLEOTIDE SEQUENCE</scope>
    <source>
        <strain evidence="1">GSO104</strain>
    </source>
</reference>
<dbReference type="EMBL" id="HBNS01047792">
    <property type="protein sequence ID" value="CAE4648665.1"/>
    <property type="molecule type" value="Transcribed_RNA"/>
</dbReference>
<dbReference type="AlphaFoldDB" id="A0A6V2MMW6"/>
<protein>
    <recommendedName>
        <fullName evidence="3">PSI domain-containing protein</fullName>
    </recommendedName>
</protein>
<evidence type="ECO:0000313" key="1">
    <source>
        <dbReference type="EMBL" id="CAE4648660.1"/>
    </source>
</evidence>